<dbReference type="SUPFAM" id="SSF49785">
    <property type="entry name" value="Galactose-binding domain-like"/>
    <property type="match status" value="1"/>
</dbReference>
<evidence type="ECO:0000259" key="2">
    <source>
        <dbReference type="PROSITE" id="PS50188"/>
    </source>
</evidence>
<dbReference type="SMART" id="SM00449">
    <property type="entry name" value="SPRY"/>
    <property type="match status" value="1"/>
</dbReference>
<dbReference type="Pfam" id="PF00754">
    <property type="entry name" value="F5_F8_type_C"/>
    <property type="match status" value="1"/>
</dbReference>
<reference evidence="3 4" key="1">
    <citation type="submission" date="2018-06" db="EMBL/GenBank/DDBJ databases">
        <authorList>
            <consortium name="Pathogen Informatics"/>
            <person name="Doyle S."/>
        </authorList>
    </citation>
    <scope>NUCLEOTIDE SEQUENCE [LARGE SCALE GENOMIC DNA]</scope>
    <source>
        <strain evidence="3 4">NCTC13028</strain>
    </source>
</reference>
<dbReference type="RefSeq" id="WP_111921114.1">
    <property type="nucleotide sequence ID" value="NZ_UAWC01000001.1"/>
</dbReference>
<dbReference type="Pfam" id="PF00622">
    <property type="entry name" value="SPRY"/>
    <property type="match status" value="1"/>
</dbReference>
<evidence type="ECO:0000313" key="4">
    <source>
        <dbReference type="Proteomes" id="UP000250223"/>
    </source>
</evidence>
<dbReference type="InterPro" id="IPR008979">
    <property type="entry name" value="Galactose-bd-like_sf"/>
</dbReference>
<keyword evidence="1" id="KW-0326">Glycosidase</keyword>
<dbReference type="InterPro" id="IPR043136">
    <property type="entry name" value="B30.2/SPRY_sf"/>
</dbReference>
<dbReference type="InterPro" id="IPR003877">
    <property type="entry name" value="SPRY_dom"/>
</dbReference>
<dbReference type="InterPro" id="IPR013320">
    <property type="entry name" value="ConA-like_dom_sf"/>
</dbReference>
<feature type="domain" description="B30.2/SPRY" evidence="2">
    <location>
        <begin position="1"/>
        <end position="159"/>
    </location>
</feature>
<gene>
    <name evidence="3" type="ORF">NCTC13028_00373</name>
</gene>
<keyword evidence="1" id="KW-0378">Hydrolase</keyword>
<dbReference type="Gene3D" id="2.60.120.920">
    <property type="match status" value="1"/>
</dbReference>
<protein>
    <submittedName>
        <fullName evidence="3">Cell adhesion domain-containing protein</fullName>
    </submittedName>
</protein>
<evidence type="ECO:0000313" key="3">
    <source>
        <dbReference type="EMBL" id="SQB33380.1"/>
    </source>
</evidence>
<sequence>MSLTKFVSGNNVEFSNDNRTVYVLPSSNAKCNNPKTEGKWYFEFEIVQRGVSIIIGMGDNKIRNIYPGSSTHSFGYHINDARLYYNNEAYSRGSNYNTGDILGIGINIDDKKVAYYKNGELNFEFNLENVPEELFIEVGTGGDARTTATLLTTVNEMKYYKNVKDIYKPWDRNDYFLIKQNNEYYSIKPEYYVNGKINHIKLEGGEHPSEADYESFGFDDVNSLLTTQTIKLIEGVDKGCLGKGKYFELGLDNEIKKIINIEYESENMPNKNLALHRPITSSKEPYGYYTPDKAVDGNLSSDTGFLKSDYGKVSLTIELDDIYLVNKIQLKQLNYGGYRCKNFTVEVSTNDIDYIEVYAGTLVNNNNIQEFILNKCYKCKYFKFNIKDNYIASNKSNGIGEIEIYGVNYKFLLKHSNQFYTFSNSDIVLSPSQELTEANFKINGFDDVTNIEEEQWNNAFPDKIDLRLLMWTDDLDKTKIKAECGVQPYIPYDKLNNEFEICMATEKNGGIS</sequence>
<dbReference type="EMBL" id="UAWC01000001">
    <property type="protein sequence ID" value="SQB33380.1"/>
    <property type="molecule type" value="Genomic_DNA"/>
</dbReference>
<evidence type="ECO:0000256" key="1">
    <source>
        <dbReference type="ARBA" id="ARBA00023295"/>
    </source>
</evidence>
<dbReference type="InterPro" id="IPR001870">
    <property type="entry name" value="B30.2/SPRY"/>
</dbReference>
<dbReference type="GO" id="GO:0016798">
    <property type="term" value="F:hydrolase activity, acting on glycosyl bonds"/>
    <property type="evidence" value="ECO:0007669"/>
    <property type="project" value="UniProtKB-KW"/>
</dbReference>
<accession>A0A2X2Y4G3</accession>
<dbReference type="Gene3D" id="2.60.120.260">
    <property type="entry name" value="Galactose-binding domain-like"/>
    <property type="match status" value="1"/>
</dbReference>
<dbReference type="AlphaFoldDB" id="A0A2X2Y4G3"/>
<dbReference type="PROSITE" id="PS50188">
    <property type="entry name" value="B302_SPRY"/>
    <property type="match status" value="1"/>
</dbReference>
<proteinExistence type="predicted"/>
<dbReference type="InterPro" id="IPR000421">
    <property type="entry name" value="FA58C"/>
</dbReference>
<name>A0A2X2Y4G3_CLOCO</name>
<organism evidence="3 4">
    <name type="scientific">Clostridium cochlearium</name>
    <dbReference type="NCBI Taxonomy" id="1494"/>
    <lineage>
        <taxon>Bacteria</taxon>
        <taxon>Bacillati</taxon>
        <taxon>Bacillota</taxon>
        <taxon>Clostridia</taxon>
        <taxon>Eubacteriales</taxon>
        <taxon>Clostridiaceae</taxon>
        <taxon>Clostridium</taxon>
    </lineage>
</organism>
<dbReference type="Proteomes" id="UP000250223">
    <property type="component" value="Unassembled WGS sequence"/>
</dbReference>
<dbReference type="SUPFAM" id="SSF49899">
    <property type="entry name" value="Concanavalin A-like lectins/glucanases"/>
    <property type="match status" value="1"/>
</dbReference>